<dbReference type="Proteomes" id="UP000322917">
    <property type="component" value="Unassembled WGS sequence"/>
</dbReference>
<keyword evidence="3" id="KW-1185">Reference proteome</keyword>
<organism evidence="2 3">
    <name type="scientific">Propionispora hippei DSM 15287</name>
    <dbReference type="NCBI Taxonomy" id="1123003"/>
    <lineage>
        <taxon>Bacteria</taxon>
        <taxon>Bacillati</taxon>
        <taxon>Bacillota</taxon>
        <taxon>Negativicutes</taxon>
        <taxon>Selenomonadales</taxon>
        <taxon>Sporomusaceae</taxon>
        <taxon>Propionispora</taxon>
    </lineage>
</organism>
<evidence type="ECO:0000313" key="2">
    <source>
        <dbReference type="EMBL" id="SHJ23468.1"/>
    </source>
</evidence>
<dbReference type="OrthoDB" id="2534901at2"/>
<accession>A0A1M6HMR7</accession>
<gene>
    <name evidence="2" type="ORF">SAMN02745170_02038</name>
</gene>
<evidence type="ECO:0000313" key="3">
    <source>
        <dbReference type="Proteomes" id="UP000322917"/>
    </source>
</evidence>
<feature type="region of interest" description="Disordered" evidence="1">
    <location>
        <begin position="417"/>
        <end position="443"/>
    </location>
</feature>
<dbReference type="AlphaFoldDB" id="A0A1M6HMR7"/>
<evidence type="ECO:0000256" key="1">
    <source>
        <dbReference type="SAM" id="MobiDB-lite"/>
    </source>
</evidence>
<protein>
    <submittedName>
        <fullName evidence="2">Uncharacterized protein</fullName>
    </submittedName>
</protein>
<proteinExistence type="predicted"/>
<dbReference type="RefSeq" id="WP_149734795.1">
    <property type="nucleotide sequence ID" value="NZ_FQZD01000014.1"/>
</dbReference>
<dbReference type="EMBL" id="FQZD01000014">
    <property type="protein sequence ID" value="SHJ23468.1"/>
    <property type="molecule type" value="Genomic_DNA"/>
</dbReference>
<name>A0A1M6HMR7_9FIRM</name>
<sequence>MPNSRFMALMARINGEMAVADVPVAKWADTKALTDGDDDPLEVVMAVPAGKSTRGWNYKESALSSIVGEVNSVGLPGFLGHQKAENVATEFPQPVTHWVGAKMQGGTAYFRGLIDKSAPDLKRWIRGKAVSQVSIFGMPKLEQNTLTGETDVVDYKGMSIDWTPLNRAGMPTSVAAMSGEMDTIAEPADSSHEALREALRGAAYTKLNTTNDSRAYVSVNSVYDDSFIASYDAGSDTTKYYRFGYTKSPDGSGILLGEPTEVQRKESWEPVGEMKGVKSMNKELKALLDAGKITADELGAACGEMKITLPKADKGSEEKTQESEFMKACGEMFGGKTGDDLMTAIKGAYDTANKVAAKTSDSLIDDALKEKVSGEMAQNLVKKMMHLPENPTKEQISGEIDSLLADDTVKAVLAQAHTDKTPPAGTPSGEMSSDLFVTRKSAI</sequence>
<reference evidence="2 3" key="1">
    <citation type="submission" date="2016-11" db="EMBL/GenBank/DDBJ databases">
        <authorList>
            <person name="Varghese N."/>
            <person name="Submissions S."/>
        </authorList>
    </citation>
    <scope>NUCLEOTIDE SEQUENCE [LARGE SCALE GENOMIC DNA]</scope>
    <source>
        <strain evidence="2 3">DSM 15287</strain>
    </source>
</reference>